<dbReference type="AlphaFoldDB" id="Q7MRA0"/>
<dbReference type="InterPro" id="IPR013560">
    <property type="entry name" value="DUF1722"/>
</dbReference>
<dbReference type="PANTHER" id="PTHR30087">
    <property type="entry name" value="INNER MEMBRANE PROTEIN"/>
    <property type="match status" value="1"/>
</dbReference>
<dbReference type="RefSeq" id="WP_011139372.1">
    <property type="nucleotide sequence ID" value="NC_005090.1"/>
</dbReference>
<sequence length="316" mass="36619">MKIGVSACLLGVECNWSAGHNRYPFVSEDLAKYVEYVPLCPEAPVLGVPRETIRLVKEEGRIKVKGHKSERDYTQPLTQISQEYLKRLKEEGVCGFILKAKSPTCGMERVKVYNPQGMPERESEAGIFAKMLRQAMPHLPIEEDGRLYDAWIKENFIMQIFAYESWRLFSLSSPKMGDLVHFYTRYKFLLQAKDERLYREMGRVVANSDQKPLGEILLQFGELFLQAIAKKNKISTTYNVLEHCAGFLKNHLTPTQKEELRSAMQEFREGIVPLVLPVRLLRLYAKQYGIGYLQDQIFFEPYPRDFALRSDLKAYK</sequence>
<accession>Q7MRA0</accession>
<gene>
    <name evidence="2" type="ordered locus">WS1545</name>
</gene>
<organism evidence="3">
    <name type="scientific">Wolinella succinogenes (strain ATCC 29543 / DSM 1740 / CCUG 13145 / JCM 31913 / LMG 7466 / NCTC 11488 / FDC 602W)</name>
    <name type="common">Vibrio succinogenes</name>
    <dbReference type="NCBI Taxonomy" id="273121"/>
    <lineage>
        <taxon>Bacteria</taxon>
        <taxon>Pseudomonadati</taxon>
        <taxon>Campylobacterota</taxon>
        <taxon>Epsilonproteobacteria</taxon>
        <taxon>Campylobacterales</taxon>
        <taxon>Helicobacteraceae</taxon>
        <taxon>Wolinella</taxon>
    </lineage>
</organism>
<evidence type="ECO:0000313" key="3">
    <source>
        <dbReference type="Proteomes" id="UP000000422"/>
    </source>
</evidence>
<dbReference type="InterPro" id="IPR017087">
    <property type="entry name" value="UCP037004"/>
</dbReference>
<dbReference type="Pfam" id="PF04463">
    <property type="entry name" value="2-thiour_desulf"/>
    <property type="match status" value="1"/>
</dbReference>
<proteinExistence type="predicted"/>
<dbReference type="EMBL" id="BX571661">
    <property type="protein sequence ID" value="CAE10588.1"/>
    <property type="molecule type" value="Genomic_DNA"/>
</dbReference>
<dbReference type="eggNOG" id="COG1683">
    <property type="taxonomic scope" value="Bacteria"/>
</dbReference>
<dbReference type="eggNOG" id="COG3272">
    <property type="taxonomic scope" value="Bacteria"/>
</dbReference>
<feature type="domain" description="DUF1722" evidence="1">
    <location>
        <begin position="187"/>
        <end position="303"/>
    </location>
</feature>
<name>Q7MRA0_WOLSU</name>
<keyword evidence="3" id="KW-1185">Reference proteome</keyword>
<dbReference type="PANTHER" id="PTHR30087:SF0">
    <property type="entry name" value="INNER MEMBRANE PROTEIN"/>
    <property type="match status" value="1"/>
</dbReference>
<dbReference type="Pfam" id="PF08349">
    <property type="entry name" value="DUF1722"/>
    <property type="match status" value="1"/>
</dbReference>
<dbReference type="PIRSF" id="PIRSF037004">
    <property type="entry name" value="UCP037004"/>
    <property type="match status" value="1"/>
</dbReference>
<dbReference type="Proteomes" id="UP000000422">
    <property type="component" value="Chromosome"/>
</dbReference>
<evidence type="ECO:0000259" key="1">
    <source>
        <dbReference type="Pfam" id="PF08349"/>
    </source>
</evidence>
<reference evidence="2 3" key="1">
    <citation type="journal article" date="2003" name="Proc. Natl. Acad. Sci. U.S.A.">
        <title>Complete genome sequence and analysis of Wolinella succinogenes.</title>
        <authorList>
            <person name="Baar C."/>
            <person name="Eppinger M."/>
            <person name="Raddatz G."/>
            <person name="Simon JM."/>
            <person name="Lanz C."/>
            <person name="Klimmek O."/>
            <person name="Nandakumar R."/>
            <person name="Gross R."/>
            <person name="Rosinus A."/>
            <person name="Keller H."/>
            <person name="Jagtap P."/>
            <person name="Linke B."/>
            <person name="Meyer F."/>
            <person name="Lederer H."/>
            <person name="Schuster S.C."/>
        </authorList>
    </citation>
    <scope>NUCLEOTIDE SEQUENCE [LARGE SCALE GENOMIC DNA]</scope>
    <source>
        <strain evidence="3">ATCC 29543 / DSM 1740 / CCUG 13145 / JCM 31913 / LMG 7466 / NCTC 11488 / FDC 602W</strain>
    </source>
</reference>
<dbReference type="STRING" id="273121.WS1545"/>
<dbReference type="HOGENOM" id="CLU_076318_0_0_7"/>
<protein>
    <recommendedName>
        <fullName evidence="1">DUF1722 domain-containing protein</fullName>
    </recommendedName>
</protein>
<dbReference type="KEGG" id="wsu:WS1545"/>
<dbReference type="InterPro" id="IPR007553">
    <property type="entry name" value="2-thiour_desulf"/>
</dbReference>
<evidence type="ECO:0000313" key="2">
    <source>
        <dbReference type="EMBL" id="CAE10588.1"/>
    </source>
</evidence>